<dbReference type="RefSeq" id="WP_369705228.1">
    <property type="nucleotide sequence ID" value="NZ_JBGEWD010000016.1"/>
</dbReference>
<reference evidence="7 8" key="1">
    <citation type="submission" date="2024-08" db="EMBL/GenBank/DDBJ databases">
        <title>Clostridium lapicellarii sp. nov., and Clostridium renhuaiense sp. nov., two species isolated from the mud in a fermentation cellar used for producing sauce-flavour Chinese liquors.</title>
        <authorList>
            <person name="Yang F."/>
            <person name="Wang H."/>
            <person name="Chen L.Q."/>
            <person name="Zhou N."/>
            <person name="Lu J.J."/>
            <person name="Pu X.X."/>
            <person name="Wan B."/>
            <person name="Wang L."/>
            <person name="Liu S.J."/>
        </authorList>
    </citation>
    <scope>NUCLEOTIDE SEQUENCE [LARGE SCALE GENOMIC DNA]</scope>
    <source>
        <strain evidence="7 8">MT-5</strain>
    </source>
</reference>
<comment type="subcellular location">
    <subcellularLocation>
        <location evidence="1">Membrane</location>
        <topology evidence="1">Multi-pass membrane protein</topology>
    </subcellularLocation>
</comment>
<feature type="transmembrane region" description="Helical" evidence="6">
    <location>
        <begin position="338"/>
        <end position="356"/>
    </location>
</feature>
<evidence type="ECO:0000256" key="1">
    <source>
        <dbReference type="ARBA" id="ARBA00004141"/>
    </source>
</evidence>
<accession>A0ABV4BTG1</accession>
<protein>
    <submittedName>
        <fullName evidence="7">NRAMP family divalent metal transporter</fullName>
    </submittedName>
</protein>
<gene>
    <name evidence="7" type="ORF">AB8U03_14215</name>
</gene>
<keyword evidence="8" id="KW-1185">Reference proteome</keyword>
<keyword evidence="4 6" id="KW-1133">Transmembrane helix</keyword>
<feature type="transmembrane region" description="Helical" evidence="6">
    <location>
        <begin position="405"/>
        <end position="425"/>
    </location>
</feature>
<dbReference type="Pfam" id="PF01566">
    <property type="entry name" value="Nramp"/>
    <property type="match status" value="1"/>
</dbReference>
<feature type="transmembrane region" description="Helical" evidence="6">
    <location>
        <begin position="248"/>
        <end position="270"/>
    </location>
</feature>
<feature type="transmembrane region" description="Helical" evidence="6">
    <location>
        <begin position="106"/>
        <end position="130"/>
    </location>
</feature>
<organism evidence="7 8">
    <name type="scientific">Clostridium moutaii</name>
    <dbReference type="NCBI Taxonomy" id="3240932"/>
    <lineage>
        <taxon>Bacteria</taxon>
        <taxon>Bacillati</taxon>
        <taxon>Bacillota</taxon>
        <taxon>Clostridia</taxon>
        <taxon>Eubacteriales</taxon>
        <taxon>Clostridiaceae</taxon>
        <taxon>Clostridium</taxon>
    </lineage>
</organism>
<feature type="transmembrane region" description="Helical" evidence="6">
    <location>
        <begin position="161"/>
        <end position="179"/>
    </location>
</feature>
<proteinExistence type="predicted"/>
<evidence type="ECO:0000313" key="8">
    <source>
        <dbReference type="Proteomes" id="UP001564657"/>
    </source>
</evidence>
<dbReference type="PANTHER" id="PTHR11706">
    <property type="entry name" value="SOLUTE CARRIER PROTEIN FAMILY 11 MEMBER"/>
    <property type="match status" value="1"/>
</dbReference>
<name>A0ABV4BTG1_9CLOT</name>
<feature type="transmembrane region" description="Helical" evidence="6">
    <location>
        <begin position="45"/>
        <end position="70"/>
    </location>
</feature>
<feature type="transmembrane region" description="Helical" evidence="6">
    <location>
        <begin position="290"/>
        <end position="317"/>
    </location>
</feature>
<feature type="transmembrane region" description="Helical" evidence="6">
    <location>
        <begin position="202"/>
        <end position="227"/>
    </location>
</feature>
<sequence>MNQLNESSLDGFNIDNSKFKFNILLLSLVGPGVLAAMGDNDAGGIISYCVTGAKFGVSLFIPLSICLSILTYTVQEMSMRLGTVSQKGFIALIGEYYGNFWMKYHLYTLLFQNILMLTTEFMGMTAGLIVIGVPPWMGTVISLGFILSIITFSGYLKKERIALLMGILNMVFVLIAFMVKPDIPSMVNAFVNWNYHGYSHNLLWYIAAIVGNSVAPWMIFFQGSAYIDKGVVAEHIHLGRIDIRIGCIVQVIIAVCIIISGTALFGQIVNIENAGPALVIKALANHMGKAAGILFAVGIFNAGLLASITITLSSSWCAAEAFKWPHSLNDKISEAPKFYTVYIGSVIVAACVVLIPNLPLNYMALATQVIGGLLIIPILIFLVMFTNKEEIMGKYKNSLFVNIRACIVTVLLIGAALFFICYSLIS</sequence>
<dbReference type="InterPro" id="IPR001046">
    <property type="entry name" value="NRAMP_fam"/>
</dbReference>
<evidence type="ECO:0000256" key="4">
    <source>
        <dbReference type="ARBA" id="ARBA00022989"/>
    </source>
</evidence>
<keyword evidence="3 6" id="KW-0812">Transmembrane</keyword>
<evidence type="ECO:0000256" key="3">
    <source>
        <dbReference type="ARBA" id="ARBA00022692"/>
    </source>
</evidence>
<evidence type="ECO:0000313" key="7">
    <source>
        <dbReference type="EMBL" id="MEY8001332.1"/>
    </source>
</evidence>
<evidence type="ECO:0000256" key="5">
    <source>
        <dbReference type="ARBA" id="ARBA00023136"/>
    </source>
</evidence>
<feature type="transmembrane region" description="Helical" evidence="6">
    <location>
        <begin position="21"/>
        <end position="39"/>
    </location>
</feature>
<comment type="caution">
    <text evidence="7">The sequence shown here is derived from an EMBL/GenBank/DDBJ whole genome shotgun (WGS) entry which is preliminary data.</text>
</comment>
<keyword evidence="2" id="KW-0813">Transport</keyword>
<evidence type="ECO:0000256" key="2">
    <source>
        <dbReference type="ARBA" id="ARBA00022448"/>
    </source>
</evidence>
<dbReference type="EMBL" id="JBGEWD010000016">
    <property type="protein sequence ID" value="MEY8001332.1"/>
    <property type="molecule type" value="Genomic_DNA"/>
</dbReference>
<dbReference type="Proteomes" id="UP001564657">
    <property type="component" value="Unassembled WGS sequence"/>
</dbReference>
<feature type="transmembrane region" description="Helical" evidence="6">
    <location>
        <begin position="362"/>
        <end position="385"/>
    </location>
</feature>
<dbReference type="PANTHER" id="PTHR11706:SF33">
    <property type="entry name" value="NATURAL RESISTANCE-ASSOCIATED MACROPHAGE PROTEIN 2"/>
    <property type="match status" value="1"/>
</dbReference>
<feature type="transmembrane region" description="Helical" evidence="6">
    <location>
        <begin position="136"/>
        <end position="156"/>
    </location>
</feature>
<keyword evidence="5 6" id="KW-0472">Membrane</keyword>
<evidence type="ECO:0000256" key="6">
    <source>
        <dbReference type="SAM" id="Phobius"/>
    </source>
</evidence>